<dbReference type="Pfam" id="PF11159">
    <property type="entry name" value="DUF2939"/>
    <property type="match status" value="1"/>
</dbReference>
<keyword evidence="2" id="KW-1185">Reference proteome</keyword>
<dbReference type="InterPro" id="IPR021330">
    <property type="entry name" value="DUF2939"/>
</dbReference>
<dbReference type="EMBL" id="BPQG01000036">
    <property type="protein sequence ID" value="GJD44635.1"/>
    <property type="molecule type" value="Genomic_DNA"/>
</dbReference>
<evidence type="ECO:0000313" key="2">
    <source>
        <dbReference type="Proteomes" id="UP001055117"/>
    </source>
</evidence>
<comment type="caution">
    <text evidence="1">The sequence shown here is derived from an EMBL/GenBank/DDBJ whole genome shotgun (WGS) entry which is preliminary data.</text>
</comment>
<dbReference type="RefSeq" id="WP_147830206.1">
    <property type="nucleotide sequence ID" value="NZ_BPQG01000036.1"/>
</dbReference>
<dbReference type="Proteomes" id="UP001055117">
    <property type="component" value="Unassembled WGS sequence"/>
</dbReference>
<evidence type="ECO:0000313" key="1">
    <source>
        <dbReference type="EMBL" id="GJD44635.1"/>
    </source>
</evidence>
<reference evidence="1 2" key="1">
    <citation type="journal article" date="2021" name="Front. Microbiol.">
        <title>Comprehensive Comparative Genomics and Phenotyping of Methylobacterium Species.</title>
        <authorList>
            <person name="Alessa O."/>
            <person name="Ogura Y."/>
            <person name="Fujitani Y."/>
            <person name="Takami H."/>
            <person name="Hayashi T."/>
            <person name="Sahin N."/>
            <person name="Tani A."/>
        </authorList>
    </citation>
    <scope>NUCLEOTIDE SEQUENCE [LARGE SCALE GENOMIC DNA]</scope>
    <source>
        <strain evidence="1 2">DSM 23679</strain>
    </source>
</reference>
<accession>A0ABQ4QII7</accession>
<gene>
    <name evidence="1" type="ORF">AFCDBAGC_2502</name>
</gene>
<organism evidence="1 2">
    <name type="scientific">Methylobacterium cerastii</name>
    <dbReference type="NCBI Taxonomy" id="932741"/>
    <lineage>
        <taxon>Bacteria</taxon>
        <taxon>Pseudomonadati</taxon>
        <taxon>Pseudomonadota</taxon>
        <taxon>Alphaproteobacteria</taxon>
        <taxon>Hyphomicrobiales</taxon>
        <taxon>Methylobacteriaceae</taxon>
        <taxon>Methylobacterium</taxon>
    </lineage>
</organism>
<name>A0ABQ4QII7_9HYPH</name>
<evidence type="ECO:0008006" key="3">
    <source>
        <dbReference type="Google" id="ProtNLM"/>
    </source>
</evidence>
<proteinExistence type="predicted"/>
<protein>
    <recommendedName>
        <fullName evidence="3">DUF2939 domain-containing protein</fullName>
    </recommendedName>
</protein>
<sequence>MRWWAIPLVAVLGWFAFTLTPLWTLYDLAQAVKAHDVGYVQSHVNFRTLRLSLVRQTTAALRAASDTDPGLEPKDRQRLNEAAVGVAMALAESMVTAETVLDLLDDGWPQSLDIQRPDGVKPAGLRLDRIARVFPFWIASEMRGFRTAVIVIPPDAPREDQLRVRLRLRGWTWRLVDIEVAEALREQMAQRLGRTLARARAGERAPATQH</sequence>